<name>A0A0F9LUL5_9ZZZZ</name>
<dbReference type="InterPro" id="IPR013320">
    <property type="entry name" value="ConA-like_dom_sf"/>
</dbReference>
<dbReference type="Gene3D" id="2.60.120.200">
    <property type="match status" value="1"/>
</dbReference>
<evidence type="ECO:0000313" key="1">
    <source>
        <dbReference type="EMBL" id="KKM97118.1"/>
    </source>
</evidence>
<dbReference type="SUPFAM" id="SSF49899">
    <property type="entry name" value="Concanavalin A-like lectins/glucanases"/>
    <property type="match status" value="1"/>
</dbReference>
<sequence>MFNLRPPGQKPLLGTPLDMGNPLSLGLIGAWLMNEGSGNRIYDISGNGRDGILDSNIEWQATQNGSALYFGTNADDWMIPLTSTDLINLPTSKNFSVVVSCLPNYNASTNVGIAWGGTDDLLIYPNDGVAVDGGIRVFWRACGATLISYAGSNLNGIRVQTVFTAVPGDQRAYQDGVLVGTGANDLSGAGPFSNLNIGGWGDAAQAFGGHIEYVYLYNRVLTIQEIRSLYIDPYQMWPDDAFWMISTTGWAHKWNGIAGASITAINGVPTASITKVNGI</sequence>
<proteinExistence type="predicted"/>
<organism evidence="1">
    <name type="scientific">marine sediment metagenome</name>
    <dbReference type="NCBI Taxonomy" id="412755"/>
    <lineage>
        <taxon>unclassified sequences</taxon>
        <taxon>metagenomes</taxon>
        <taxon>ecological metagenomes</taxon>
    </lineage>
</organism>
<dbReference type="AlphaFoldDB" id="A0A0F9LUL5"/>
<reference evidence="1" key="1">
    <citation type="journal article" date="2015" name="Nature">
        <title>Complex archaea that bridge the gap between prokaryotes and eukaryotes.</title>
        <authorList>
            <person name="Spang A."/>
            <person name="Saw J.H."/>
            <person name="Jorgensen S.L."/>
            <person name="Zaremba-Niedzwiedzka K."/>
            <person name="Martijn J."/>
            <person name="Lind A.E."/>
            <person name="van Eijk R."/>
            <person name="Schleper C."/>
            <person name="Guy L."/>
            <person name="Ettema T.J."/>
        </authorList>
    </citation>
    <scope>NUCLEOTIDE SEQUENCE</scope>
</reference>
<evidence type="ECO:0008006" key="2">
    <source>
        <dbReference type="Google" id="ProtNLM"/>
    </source>
</evidence>
<protein>
    <recommendedName>
        <fullName evidence="2">LamG-like jellyroll fold domain-containing protein</fullName>
    </recommendedName>
</protein>
<comment type="caution">
    <text evidence="1">The sequence shown here is derived from an EMBL/GenBank/DDBJ whole genome shotgun (WGS) entry which is preliminary data.</text>
</comment>
<gene>
    <name evidence="1" type="ORF">LCGC14_1171240</name>
</gene>
<dbReference type="EMBL" id="LAZR01005787">
    <property type="protein sequence ID" value="KKM97118.1"/>
    <property type="molecule type" value="Genomic_DNA"/>
</dbReference>
<accession>A0A0F9LUL5</accession>